<reference evidence="1 2" key="1">
    <citation type="submission" date="2020-02" db="EMBL/GenBank/DDBJ databases">
        <authorList>
            <person name="Kim M.K."/>
        </authorList>
    </citation>
    <scope>NUCLEOTIDE SEQUENCE [LARGE SCALE GENOMIC DNA]</scope>
    <source>
        <strain evidence="1 2">BT327</strain>
    </source>
</reference>
<dbReference type="RefSeq" id="WP_163916752.1">
    <property type="nucleotide sequence ID" value="NZ_JAAGWD010000010.1"/>
</dbReference>
<organism evidence="1 2">
    <name type="scientific">Pontibacter burrus</name>
    <dbReference type="NCBI Taxonomy" id="2704466"/>
    <lineage>
        <taxon>Bacteria</taxon>
        <taxon>Pseudomonadati</taxon>
        <taxon>Bacteroidota</taxon>
        <taxon>Cytophagia</taxon>
        <taxon>Cytophagales</taxon>
        <taxon>Hymenobacteraceae</taxon>
        <taxon>Pontibacter</taxon>
    </lineage>
</organism>
<name>A0A6B3LRR2_9BACT</name>
<sequence length="169" mass="19634">MLNKLIYATLIIWAIVVFDAKAQQGFEEWDKNYEQIDLLQILTFEQAYADSIDTNKGTSEYYTRIAKYRFTATYLGQKRKADPKVIQSMKNVFKLFGGDPIQLSSMIDNEYLFQVGDITFWAPIQKQLEKALKKEVRQGKTAILYCLFLNEHSSSGLYNTLLISEFQKQ</sequence>
<proteinExistence type="predicted"/>
<protein>
    <submittedName>
        <fullName evidence="1">Uncharacterized protein</fullName>
    </submittedName>
</protein>
<comment type="caution">
    <text evidence="1">The sequence shown here is derived from an EMBL/GenBank/DDBJ whole genome shotgun (WGS) entry which is preliminary data.</text>
</comment>
<gene>
    <name evidence="1" type="ORF">GXP69_17680</name>
</gene>
<dbReference type="Proteomes" id="UP000474777">
    <property type="component" value="Unassembled WGS sequence"/>
</dbReference>
<evidence type="ECO:0000313" key="1">
    <source>
        <dbReference type="EMBL" id="NEM99532.1"/>
    </source>
</evidence>
<keyword evidence="2" id="KW-1185">Reference proteome</keyword>
<dbReference type="EMBL" id="JAAGWD010000010">
    <property type="protein sequence ID" value="NEM99532.1"/>
    <property type="molecule type" value="Genomic_DNA"/>
</dbReference>
<dbReference type="AlphaFoldDB" id="A0A6B3LRR2"/>
<evidence type="ECO:0000313" key="2">
    <source>
        <dbReference type="Proteomes" id="UP000474777"/>
    </source>
</evidence>
<accession>A0A6B3LRR2</accession>